<sequence length="450" mass="52026">MIENVIIKNSSSFSDETNIPKGLITGALHQCGEGHEPFVSYEGLEQLHRFLFVLGITHVLYSFLAVGLAMSKIYSWCRWENQATMAAIDGNLQGKINKVMRRQTTFVFHHTSHPWSRNSILIWMLCFLRQFRSSIQKSDYLALRLGFITEHRLPLSYDFHKYMVRSMEDEFHAILGISWPLWVYTIVCIFVNIHGLNIYFWLSFIPAILVMLIGTKLQHVVATLALEIWEQQGPSARTQVKPRDGLFWFNKPEILLWLIQFVIFQNAFEMASFIWTLWGFKEQSCFMRHHYMIIIRLTCGVFVQFWCSYMTVPLNVIVSQMGSRCKKALVTESVRDSLHSWCKRVKQKSKHDHSLHSHTARSICSLGSTIDERDEITVVSGTLTRTTSLDLESLNQMTVTSVDQLNFLTSNNLDDSTDLSESVHINSHYNNVDNGEEAKVETLLDLFHKT</sequence>
<name>A0ACB0JVQ9_TRIPR</name>
<reference evidence="1" key="1">
    <citation type="submission" date="2023-10" db="EMBL/GenBank/DDBJ databases">
        <authorList>
            <person name="Rodriguez Cubillos JULIANA M."/>
            <person name="De Vega J."/>
        </authorList>
    </citation>
    <scope>NUCLEOTIDE SEQUENCE</scope>
</reference>
<accession>A0ACB0JVQ9</accession>
<evidence type="ECO:0000313" key="2">
    <source>
        <dbReference type="Proteomes" id="UP001177021"/>
    </source>
</evidence>
<comment type="caution">
    <text evidence="1">The sequence shown here is derived from an EMBL/GenBank/DDBJ whole genome shotgun (WGS) entry which is preliminary data.</text>
</comment>
<evidence type="ECO:0000313" key="1">
    <source>
        <dbReference type="EMBL" id="CAJ2649207.1"/>
    </source>
</evidence>
<dbReference type="EMBL" id="CASHSV030000109">
    <property type="protein sequence ID" value="CAJ2649207.1"/>
    <property type="molecule type" value="Genomic_DNA"/>
</dbReference>
<gene>
    <name evidence="1" type="ORF">MILVUS5_LOCUS17382</name>
</gene>
<organism evidence="1 2">
    <name type="scientific">Trifolium pratense</name>
    <name type="common">Red clover</name>
    <dbReference type="NCBI Taxonomy" id="57577"/>
    <lineage>
        <taxon>Eukaryota</taxon>
        <taxon>Viridiplantae</taxon>
        <taxon>Streptophyta</taxon>
        <taxon>Embryophyta</taxon>
        <taxon>Tracheophyta</taxon>
        <taxon>Spermatophyta</taxon>
        <taxon>Magnoliopsida</taxon>
        <taxon>eudicotyledons</taxon>
        <taxon>Gunneridae</taxon>
        <taxon>Pentapetalae</taxon>
        <taxon>rosids</taxon>
        <taxon>fabids</taxon>
        <taxon>Fabales</taxon>
        <taxon>Fabaceae</taxon>
        <taxon>Papilionoideae</taxon>
        <taxon>50 kb inversion clade</taxon>
        <taxon>NPAAA clade</taxon>
        <taxon>Hologalegina</taxon>
        <taxon>IRL clade</taxon>
        <taxon>Trifolieae</taxon>
        <taxon>Trifolium</taxon>
    </lineage>
</organism>
<proteinExistence type="predicted"/>
<protein>
    <submittedName>
        <fullName evidence="1">Uncharacterized protein</fullName>
    </submittedName>
</protein>
<dbReference type="Proteomes" id="UP001177021">
    <property type="component" value="Unassembled WGS sequence"/>
</dbReference>
<keyword evidence="2" id="KW-1185">Reference proteome</keyword>